<reference evidence="1" key="1">
    <citation type="submission" date="2020-12" db="EMBL/GenBank/DDBJ databases">
        <authorList>
            <consortium name="Molecular Ecology Group"/>
        </authorList>
    </citation>
    <scope>NUCLEOTIDE SEQUENCE</scope>
    <source>
        <strain evidence="1">TBG_1078</strain>
    </source>
</reference>
<name>A0A811YF95_NYCPR</name>
<evidence type="ECO:0000313" key="2">
    <source>
        <dbReference type="Proteomes" id="UP000645828"/>
    </source>
</evidence>
<keyword evidence="2" id="KW-1185">Reference proteome</keyword>
<dbReference type="EMBL" id="CAJHUB010000676">
    <property type="protein sequence ID" value="CAD7676171.1"/>
    <property type="molecule type" value="Genomic_DNA"/>
</dbReference>
<sequence>MCVCARAVSCECEGICECCESMCECECMRVRCESVYMSVCVWEMYECV</sequence>
<comment type="caution">
    <text evidence="1">The sequence shown here is derived from an EMBL/GenBank/DDBJ whole genome shotgun (WGS) entry which is preliminary data.</text>
</comment>
<dbReference type="Proteomes" id="UP000645828">
    <property type="component" value="Unassembled WGS sequence"/>
</dbReference>
<evidence type="ECO:0000313" key="1">
    <source>
        <dbReference type="EMBL" id="CAD7676171.1"/>
    </source>
</evidence>
<accession>A0A811YF95</accession>
<gene>
    <name evidence="1" type="ORF">NYPRO_LOCUS8966</name>
</gene>
<dbReference type="AlphaFoldDB" id="A0A811YF95"/>
<proteinExistence type="predicted"/>
<organism evidence="1 2">
    <name type="scientific">Nyctereutes procyonoides</name>
    <name type="common">Raccoon dog</name>
    <name type="synonym">Canis procyonoides</name>
    <dbReference type="NCBI Taxonomy" id="34880"/>
    <lineage>
        <taxon>Eukaryota</taxon>
        <taxon>Metazoa</taxon>
        <taxon>Chordata</taxon>
        <taxon>Craniata</taxon>
        <taxon>Vertebrata</taxon>
        <taxon>Euteleostomi</taxon>
        <taxon>Mammalia</taxon>
        <taxon>Eutheria</taxon>
        <taxon>Laurasiatheria</taxon>
        <taxon>Carnivora</taxon>
        <taxon>Caniformia</taxon>
        <taxon>Canidae</taxon>
        <taxon>Nyctereutes</taxon>
    </lineage>
</organism>
<protein>
    <submittedName>
        <fullName evidence="1">(raccoon dog) hypothetical protein</fullName>
    </submittedName>
</protein>